<feature type="signal peptide" evidence="1">
    <location>
        <begin position="1"/>
        <end position="23"/>
    </location>
</feature>
<proteinExistence type="predicted"/>
<reference evidence="2 3" key="1">
    <citation type="journal article" date="2016" name="Mol. Biol. Evol.">
        <title>Comparative Genomics of Early-Diverging Mushroom-Forming Fungi Provides Insights into the Origins of Lignocellulose Decay Capabilities.</title>
        <authorList>
            <person name="Nagy L.G."/>
            <person name="Riley R."/>
            <person name="Tritt A."/>
            <person name="Adam C."/>
            <person name="Daum C."/>
            <person name="Floudas D."/>
            <person name="Sun H."/>
            <person name="Yadav J.S."/>
            <person name="Pangilinan J."/>
            <person name="Larsson K.H."/>
            <person name="Matsuura K."/>
            <person name="Barry K."/>
            <person name="Labutti K."/>
            <person name="Kuo R."/>
            <person name="Ohm R.A."/>
            <person name="Bhattacharya S.S."/>
            <person name="Shirouzu T."/>
            <person name="Yoshinaga Y."/>
            <person name="Martin F.M."/>
            <person name="Grigoriev I.V."/>
            <person name="Hibbett D.S."/>
        </authorList>
    </citation>
    <scope>NUCLEOTIDE SEQUENCE [LARGE SCALE GENOMIC DNA]</scope>
    <source>
        <strain evidence="2 3">HHB10207 ss-3</strain>
    </source>
</reference>
<dbReference type="EMBL" id="KV428157">
    <property type="protein sequence ID" value="KZT35001.1"/>
    <property type="molecule type" value="Genomic_DNA"/>
</dbReference>
<gene>
    <name evidence="2" type="ORF">SISSUDRAFT_1064853</name>
</gene>
<feature type="chain" id="PRO_5007870475" evidence="1">
    <location>
        <begin position="24"/>
        <end position="184"/>
    </location>
</feature>
<keyword evidence="1" id="KW-0732">Signal</keyword>
<name>A0A166A673_9AGAM</name>
<evidence type="ECO:0000256" key="1">
    <source>
        <dbReference type="SAM" id="SignalP"/>
    </source>
</evidence>
<organism evidence="2 3">
    <name type="scientific">Sistotremastrum suecicum HHB10207 ss-3</name>
    <dbReference type="NCBI Taxonomy" id="1314776"/>
    <lineage>
        <taxon>Eukaryota</taxon>
        <taxon>Fungi</taxon>
        <taxon>Dikarya</taxon>
        <taxon>Basidiomycota</taxon>
        <taxon>Agaricomycotina</taxon>
        <taxon>Agaricomycetes</taxon>
        <taxon>Sistotremastrales</taxon>
        <taxon>Sistotremastraceae</taxon>
        <taxon>Sistotremastrum</taxon>
    </lineage>
</organism>
<accession>A0A166A673</accession>
<dbReference type="AlphaFoldDB" id="A0A166A673"/>
<evidence type="ECO:0000313" key="2">
    <source>
        <dbReference type="EMBL" id="KZT35001.1"/>
    </source>
</evidence>
<protein>
    <submittedName>
        <fullName evidence="2">Uncharacterized protein</fullName>
    </submittedName>
</protein>
<dbReference type="Proteomes" id="UP000076798">
    <property type="component" value="Unassembled WGS sequence"/>
</dbReference>
<keyword evidence="3" id="KW-1185">Reference proteome</keyword>
<evidence type="ECO:0000313" key="3">
    <source>
        <dbReference type="Proteomes" id="UP000076798"/>
    </source>
</evidence>
<sequence>MKSPHSFLTILCVFHFLFITVGASSNFHNKINDIQKAHNHKDAAHRIADLAAAAALVSSASSSVSVTSSKIASSSVSSSKSTSSSLSVSFSTKSTASSSTKTAANSTSTGNSTASATPAIKPAIASNTTSTTPTTFQIWQASNLPTAPAPPSACASALTAPVSCNASIQLLGYVFFLFIYLDAY</sequence>